<reference evidence="14 15" key="1">
    <citation type="submission" date="2019-08" db="EMBL/GenBank/DDBJ databases">
        <title>In-depth cultivation of the pig gut microbiome towards novel bacterial diversity and tailored functional studies.</title>
        <authorList>
            <person name="Wylensek D."/>
            <person name="Hitch T.C.A."/>
            <person name="Clavel T."/>
        </authorList>
    </citation>
    <scope>NUCLEOTIDE SEQUENCE [LARGE SCALE GENOMIC DNA]</scope>
    <source>
        <strain evidence="14 15">Oil+RF-744-WCA-WT-13</strain>
    </source>
</reference>
<dbReference type="Pfam" id="PF00344">
    <property type="entry name" value="SecY"/>
    <property type="match status" value="1"/>
</dbReference>
<keyword evidence="15" id="KW-1185">Reference proteome</keyword>
<keyword evidence="8 10" id="KW-0472">Membrane</keyword>
<accession>A0A7X2P8R1</accession>
<keyword evidence="6 10" id="KW-1133">Transmembrane helix</keyword>
<dbReference type="Proteomes" id="UP000466864">
    <property type="component" value="Unassembled WGS sequence"/>
</dbReference>
<dbReference type="NCBIfam" id="TIGR00967">
    <property type="entry name" value="3a0501s007"/>
    <property type="match status" value="1"/>
</dbReference>
<dbReference type="FunFam" id="1.10.3370.10:FF:000001">
    <property type="entry name" value="Preprotein translocase subunit SecY"/>
    <property type="match status" value="1"/>
</dbReference>
<feature type="transmembrane region" description="Helical" evidence="10">
    <location>
        <begin position="266"/>
        <end position="286"/>
    </location>
</feature>
<keyword evidence="3 10" id="KW-0813">Transport</keyword>
<dbReference type="PANTHER" id="PTHR10906">
    <property type="entry name" value="SECY/SEC61-ALPHA FAMILY MEMBER"/>
    <property type="match status" value="1"/>
</dbReference>
<dbReference type="PIRSF" id="PIRSF004557">
    <property type="entry name" value="SecY"/>
    <property type="match status" value="1"/>
</dbReference>
<feature type="transmembrane region" description="Helical" evidence="10">
    <location>
        <begin position="114"/>
        <end position="135"/>
    </location>
</feature>
<dbReference type="InterPro" id="IPR030659">
    <property type="entry name" value="SecY_CS"/>
</dbReference>
<sequence>MLKTLRDAFRVKEIRRRLLYVCLMLLVIRLASQVPVPGVDTDFFKNYFSTNSNDAFDFLNAFTGGGFTNFSIMALSITPYITSSIIVQLLTIAFPKLEEMSRDGEEGRQKLNRITRFLTAGLSVFESAAMCIGFGNQLILDLNAVNVIVVITSLTAGSCFLMWIGEQINEKGVGNGISIVLLINILSRVPQDMITLYENFVKGKSIARATVAWCVIAAIIVGVTVLTLILNGAERHIPVQYSQKMVGRRLVGGQSSHIPLKVNTGGVIPIIFASSIMSFPGIIVAFTGKNPGGWAGRILNMLSSSYWFKPSDWFPTLGVVIYVLLVIFFAYFYTSITFNPIEVADNMKKQGGFIPGIRPGKATEDYLNSVLKYIIFIGAAGLVIVCVIPHIFNGLFSADVSFGGTSLIIIVSVILETMTQVESMMLVRNYRGFLSD</sequence>
<dbReference type="HAMAP" id="MF_01465">
    <property type="entry name" value="SecY"/>
    <property type="match status" value="1"/>
</dbReference>
<evidence type="ECO:0000256" key="8">
    <source>
        <dbReference type="ARBA" id="ARBA00023136"/>
    </source>
</evidence>
<dbReference type="GO" id="GO:0006605">
    <property type="term" value="P:protein targeting"/>
    <property type="evidence" value="ECO:0007669"/>
    <property type="project" value="UniProtKB-UniRule"/>
</dbReference>
<dbReference type="InterPro" id="IPR026593">
    <property type="entry name" value="SecY"/>
</dbReference>
<evidence type="ECO:0000256" key="3">
    <source>
        <dbReference type="ARBA" id="ARBA00022448"/>
    </source>
</evidence>
<evidence type="ECO:0000313" key="15">
    <source>
        <dbReference type="Proteomes" id="UP000466864"/>
    </source>
</evidence>
<feature type="transmembrane region" description="Helical" evidence="10">
    <location>
        <begin position="398"/>
        <end position="415"/>
    </location>
</feature>
<proteinExistence type="inferred from homology"/>
<dbReference type="InterPro" id="IPR023201">
    <property type="entry name" value="SecY_dom_sf"/>
</dbReference>
<comment type="function">
    <text evidence="10 11">The central subunit of the protein translocation channel SecYEG. Consists of two halves formed by TMs 1-5 and 6-10. These two domains form a lateral gate at the front which open onto the bilayer between TMs 2 and 7, and are clamped together by SecE at the back. The channel is closed by both a pore ring composed of hydrophobic SecY resides and a short helix (helix 2A) on the extracellular side of the membrane which forms a plug. The plug probably moves laterally to allow the channel to open. The ring and the pore may move independently.</text>
</comment>
<dbReference type="PRINTS" id="PR00303">
    <property type="entry name" value="SECYTRNLCASE"/>
</dbReference>
<comment type="subcellular location">
    <subcellularLocation>
        <location evidence="10">Cell membrane</location>
        <topology evidence="10">Multi-pass membrane protein</topology>
    </subcellularLocation>
    <subcellularLocation>
        <location evidence="1 12">Membrane</location>
        <topology evidence="1 12">Multi-pass membrane protein</topology>
    </subcellularLocation>
</comment>
<dbReference type="EMBL" id="VUMV01000005">
    <property type="protein sequence ID" value="MST82305.1"/>
    <property type="molecule type" value="Genomic_DNA"/>
</dbReference>
<feature type="transmembrane region" description="Helical" evidence="10">
    <location>
        <begin position="313"/>
        <end position="333"/>
    </location>
</feature>
<feature type="transmembrane region" description="Helical" evidence="10">
    <location>
        <begin position="70"/>
        <end position="94"/>
    </location>
</feature>
<dbReference type="Gene3D" id="1.10.3370.10">
    <property type="entry name" value="SecY subunit domain"/>
    <property type="match status" value="1"/>
</dbReference>
<dbReference type="AlphaFoldDB" id="A0A7X2P8R1"/>
<evidence type="ECO:0000256" key="1">
    <source>
        <dbReference type="ARBA" id="ARBA00004141"/>
    </source>
</evidence>
<evidence type="ECO:0000256" key="11">
    <source>
        <dbReference type="RuleBase" id="RU000537"/>
    </source>
</evidence>
<organism evidence="14 15">
    <name type="scientific">Bilifractor porci</name>
    <dbReference type="NCBI Taxonomy" id="2606636"/>
    <lineage>
        <taxon>Bacteria</taxon>
        <taxon>Bacillati</taxon>
        <taxon>Bacillota</taxon>
        <taxon>Clostridia</taxon>
        <taxon>Lachnospirales</taxon>
        <taxon>Lachnospiraceae</taxon>
        <taxon>Bilifractor</taxon>
    </lineage>
</organism>
<dbReference type="GO" id="GO:0065002">
    <property type="term" value="P:intracellular protein transmembrane transport"/>
    <property type="evidence" value="ECO:0007669"/>
    <property type="project" value="UniProtKB-UniRule"/>
</dbReference>
<dbReference type="GO" id="GO:0043952">
    <property type="term" value="P:protein transport by the Sec complex"/>
    <property type="evidence" value="ECO:0007669"/>
    <property type="project" value="UniProtKB-UniRule"/>
</dbReference>
<comment type="similarity">
    <text evidence="2 10 13">Belongs to the SecY/SEC61-alpha family.</text>
</comment>
<evidence type="ECO:0000256" key="7">
    <source>
        <dbReference type="ARBA" id="ARBA00023010"/>
    </source>
</evidence>
<keyword evidence="10" id="KW-1003">Cell membrane</keyword>
<evidence type="ECO:0000256" key="5">
    <source>
        <dbReference type="ARBA" id="ARBA00022927"/>
    </source>
</evidence>
<evidence type="ECO:0000256" key="12">
    <source>
        <dbReference type="RuleBase" id="RU003484"/>
    </source>
</evidence>
<feature type="transmembrane region" description="Helical" evidence="10">
    <location>
        <begin position="370"/>
        <end position="392"/>
    </location>
</feature>
<feature type="transmembrane region" description="Helical" evidence="10">
    <location>
        <begin position="210"/>
        <end position="230"/>
    </location>
</feature>
<gene>
    <name evidence="10 14" type="primary">secY</name>
    <name evidence="14" type="ORF">FYJ60_08260</name>
</gene>
<dbReference type="SUPFAM" id="SSF103491">
    <property type="entry name" value="Preprotein translocase SecY subunit"/>
    <property type="match status" value="1"/>
</dbReference>
<dbReference type="GO" id="GO:0005886">
    <property type="term" value="C:plasma membrane"/>
    <property type="evidence" value="ECO:0007669"/>
    <property type="project" value="UniProtKB-SubCell"/>
</dbReference>
<dbReference type="PROSITE" id="PS00756">
    <property type="entry name" value="SECY_2"/>
    <property type="match status" value="1"/>
</dbReference>
<evidence type="ECO:0000256" key="6">
    <source>
        <dbReference type="ARBA" id="ARBA00022989"/>
    </source>
</evidence>
<comment type="subunit">
    <text evidence="10">Component of the Sec protein translocase complex. Heterotrimer consisting of SecY, SecE and SecG subunits. The heterotrimers can form oligomers, although 1 heterotrimer is thought to be able to translocate proteins. Interacts with the ribosome. Interacts with SecDF, and other proteins may be involved. Interacts with SecA.</text>
</comment>
<evidence type="ECO:0000256" key="4">
    <source>
        <dbReference type="ARBA" id="ARBA00022692"/>
    </source>
</evidence>
<dbReference type="InterPro" id="IPR002208">
    <property type="entry name" value="SecY/SEC61-alpha"/>
</dbReference>
<comment type="caution">
    <text evidence="10">Lacks conserved residue(s) required for the propagation of feature annotation.</text>
</comment>
<evidence type="ECO:0000256" key="9">
    <source>
        <dbReference type="ARBA" id="ARBA00039733"/>
    </source>
</evidence>
<evidence type="ECO:0000256" key="10">
    <source>
        <dbReference type="HAMAP-Rule" id="MF_01465"/>
    </source>
</evidence>
<name>A0A7X2P8R1_9FIRM</name>
<dbReference type="PROSITE" id="PS00755">
    <property type="entry name" value="SECY_1"/>
    <property type="match status" value="1"/>
</dbReference>
<evidence type="ECO:0000256" key="13">
    <source>
        <dbReference type="RuleBase" id="RU004349"/>
    </source>
</evidence>
<feature type="transmembrane region" description="Helical" evidence="10">
    <location>
        <begin position="147"/>
        <end position="165"/>
    </location>
</feature>
<keyword evidence="7 10" id="KW-0811">Translocation</keyword>
<evidence type="ECO:0000313" key="14">
    <source>
        <dbReference type="EMBL" id="MST82305.1"/>
    </source>
</evidence>
<comment type="caution">
    <text evidence="14">The sequence shown here is derived from an EMBL/GenBank/DDBJ whole genome shotgun (WGS) entry which is preliminary data.</text>
</comment>
<keyword evidence="5 10" id="KW-0653">Protein transport</keyword>
<dbReference type="RefSeq" id="WP_154458212.1">
    <property type="nucleotide sequence ID" value="NZ_VUMV01000005.1"/>
</dbReference>
<evidence type="ECO:0000256" key="2">
    <source>
        <dbReference type="ARBA" id="ARBA00005751"/>
    </source>
</evidence>
<keyword evidence="4 10" id="KW-0812">Transmembrane</keyword>
<feature type="transmembrane region" description="Helical" evidence="10">
    <location>
        <begin position="172"/>
        <end position="190"/>
    </location>
</feature>
<protein>
    <recommendedName>
        <fullName evidence="9 10">Protein translocase subunit SecY</fullName>
    </recommendedName>
</protein>